<evidence type="ECO:0000313" key="3">
    <source>
        <dbReference type="Proteomes" id="UP001371218"/>
    </source>
</evidence>
<keyword evidence="1" id="KW-0812">Transmembrane</keyword>
<dbReference type="Pfam" id="PF13641">
    <property type="entry name" value="Glyco_tranf_2_3"/>
    <property type="match status" value="1"/>
</dbReference>
<protein>
    <submittedName>
        <fullName evidence="2">Glycosyltransferase family 2 protein</fullName>
    </submittedName>
</protein>
<feature type="transmembrane region" description="Helical" evidence="1">
    <location>
        <begin position="305"/>
        <end position="325"/>
    </location>
</feature>
<keyword evidence="3" id="KW-1185">Reference proteome</keyword>
<reference evidence="2 3" key="1">
    <citation type="submission" date="2024-04" db="EMBL/GenBank/DDBJ databases">
        <title>Novel species of the genus Ideonella isolated from streams.</title>
        <authorList>
            <person name="Lu H."/>
        </authorList>
    </citation>
    <scope>NUCLEOTIDE SEQUENCE [LARGE SCALE GENOMIC DNA]</scope>
    <source>
        <strain evidence="2 3">DXS29W</strain>
    </source>
</reference>
<dbReference type="Proteomes" id="UP001371218">
    <property type="component" value="Unassembled WGS sequence"/>
</dbReference>
<evidence type="ECO:0000313" key="2">
    <source>
        <dbReference type="EMBL" id="MEK8030676.1"/>
    </source>
</evidence>
<sequence>MSWLGLVSWLLGLLALVLAVPVCVFALEIAAACLPRRRSAGASMRPPVALLVPAHNEALGIAATLRNLRSQMRPGDRLLVVADNCSDDTADRARAEGAEVVERQHATERGKGFALAFGIETLRRSPPPVVVIVDADCELEAGALDALAAACDRTGAPIQAKYLMTHEGDVGLNGRVAEFAWRVKNWVRPRGAGRLGWPCQLTGSGMAFPWALIESAPLANGSIVEDMQLGLVLARSGHAPRFCEAATVSSHFPTSATAIATQRTRWEHGHLGMLTEHAWPMMRQALRRADWRLLGLALDLAVPPLALLVMLVGALGGVALLCGWIGAGAVAVWGAGALLGVVAAAVLVAWALWGRAVLSPWDLLRAPWYALSKLAIYLRFWSRRQKDWVRTDRQ</sequence>
<keyword evidence="1" id="KW-0472">Membrane</keyword>
<name>A0ABU9BLM2_9BURK</name>
<accession>A0ABU9BLM2</accession>
<proteinExistence type="predicted"/>
<gene>
    <name evidence="2" type="ORF">AACH06_07535</name>
</gene>
<dbReference type="CDD" id="cd06438">
    <property type="entry name" value="EpsO_like"/>
    <property type="match status" value="1"/>
</dbReference>
<feature type="transmembrane region" description="Helical" evidence="1">
    <location>
        <begin position="365"/>
        <end position="381"/>
    </location>
</feature>
<dbReference type="EMBL" id="JBBUTG010000003">
    <property type="protein sequence ID" value="MEK8030676.1"/>
    <property type="molecule type" value="Genomic_DNA"/>
</dbReference>
<dbReference type="InterPro" id="IPR029044">
    <property type="entry name" value="Nucleotide-diphossugar_trans"/>
</dbReference>
<dbReference type="InterPro" id="IPR050256">
    <property type="entry name" value="Glycosyltransferase_2"/>
</dbReference>
<dbReference type="Gene3D" id="3.90.550.10">
    <property type="entry name" value="Spore Coat Polysaccharide Biosynthesis Protein SpsA, Chain A"/>
    <property type="match status" value="1"/>
</dbReference>
<dbReference type="RefSeq" id="WP_341425036.1">
    <property type="nucleotide sequence ID" value="NZ_JBBUTG010000003.1"/>
</dbReference>
<dbReference type="PANTHER" id="PTHR48090">
    <property type="entry name" value="UNDECAPRENYL-PHOSPHATE 4-DEOXY-4-FORMAMIDO-L-ARABINOSE TRANSFERASE-RELATED"/>
    <property type="match status" value="1"/>
</dbReference>
<organism evidence="2 3">
    <name type="scientific">Ideonella lacteola</name>
    <dbReference type="NCBI Taxonomy" id="2984193"/>
    <lineage>
        <taxon>Bacteria</taxon>
        <taxon>Pseudomonadati</taxon>
        <taxon>Pseudomonadota</taxon>
        <taxon>Betaproteobacteria</taxon>
        <taxon>Burkholderiales</taxon>
        <taxon>Sphaerotilaceae</taxon>
        <taxon>Ideonella</taxon>
    </lineage>
</organism>
<dbReference type="PANTHER" id="PTHR48090:SF6">
    <property type="entry name" value="SLR5056 PROTEIN"/>
    <property type="match status" value="1"/>
</dbReference>
<keyword evidence="1" id="KW-1133">Transmembrane helix</keyword>
<feature type="transmembrane region" description="Helical" evidence="1">
    <location>
        <begin position="332"/>
        <end position="353"/>
    </location>
</feature>
<evidence type="ECO:0000256" key="1">
    <source>
        <dbReference type="SAM" id="Phobius"/>
    </source>
</evidence>
<comment type="caution">
    <text evidence="2">The sequence shown here is derived from an EMBL/GenBank/DDBJ whole genome shotgun (WGS) entry which is preliminary data.</text>
</comment>
<dbReference type="SUPFAM" id="SSF53448">
    <property type="entry name" value="Nucleotide-diphospho-sugar transferases"/>
    <property type="match status" value="1"/>
</dbReference>